<evidence type="ECO:0000256" key="1">
    <source>
        <dbReference type="SAM" id="MobiDB-lite"/>
    </source>
</evidence>
<dbReference type="Proteomes" id="UP000291116">
    <property type="component" value="Unassembled WGS sequence"/>
</dbReference>
<protein>
    <submittedName>
        <fullName evidence="2">Uncharacterized protein</fullName>
    </submittedName>
</protein>
<reference evidence="2 3" key="1">
    <citation type="submission" date="2019-01" db="EMBL/GenBank/DDBJ databases">
        <authorList>
            <person name="Ferrante I. M."/>
        </authorList>
    </citation>
    <scope>NUCLEOTIDE SEQUENCE [LARGE SCALE GENOMIC DNA]</scope>
    <source>
        <strain evidence="2 3">B856</strain>
    </source>
</reference>
<evidence type="ECO:0000313" key="2">
    <source>
        <dbReference type="EMBL" id="VEU42779.1"/>
    </source>
</evidence>
<feature type="compositionally biased region" description="Polar residues" evidence="1">
    <location>
        <begin position="35"/>
        <end position="45"/>
    </location>
</feature>
<feature type="compositionally biased region" description="Basic and acidic residues" evidence="1">
    <location>
        <begin position="1"/>
        <end position="10"/>
    </location>
</feature>
<evidence type="ECO:0000313" key="3">
    <source>
        <dbReference type="Proteomes" id="UP000291116"/>
    </source>
</evidence>
<feature type="compositionally biased region" description="Basic and acidic residues" evidence="1">
    <location>
        <begin position="166"/>
        <end position="184"/>
    </location>
</feature>
<sequence>MQKDGGDPDFRSCGLDRSCPRSVTTPQGQGVRLDQYQSSITGNQNKRQRRQSRQSYSGPTTVAIVAQTCTTFCPASTRTSLAVIPDHDFEWYDLEAIRKVDNKENTIIVGHHDYNAGLLFTTERQVLGKGAEMNMFNTSITIESDDSEGKSKDGKNSRGKKGKNNKGNEGKNRQKRFFWEKNDNDIIEETPAEKEEREFRVQMQELEQEMSIDLSSQSSGSKHNRNKNDSDNAFFATWRVGDPVIRY</sequence>
<name>A0A448ZL58_9STRA</name>
<feature type="compositionally biased region" description="Basic and acidic residues" evidence="1">
    <location>
        <begin position="147"/>
        <end position="156"/>
    </location>
</feature>
<proteinExistence type="predicted"/>
<dbReference type="EMBL" id="CAACVS010000478">
    <property type="protein sequence ID" value="VEU42779.1"/>
    <property type="molecule type" value="Genomic_DNA"/>
</dbReference>
<feature type="region of interest" description="Disordered" evidence="1">
    <location>
        <begin position="142"/>
        <end position="232"/>
    </location>
</feature>
<accession>A0A448ZL58</accession>
<organism evidence="2 3">
    <name type="scientific">Pseudo-nitzschia multistriata</name>
    <dbReference type="NCBI Taxonomy" id="183589"/>
    <lineage>
        <taxon>Eukaryota</taxon>
        <taxon>Sar</taxon>
        <taxon>Stramenopiles</taxon>
        <taxon>Ochrophyta</taxon>
        <taxon>Bacillariophyta</taxon>
        <taxon>Bacillariophyceae</taxon>
        <taxon>Bacillariophycidae</taxon>
        <taxon>Bacillariales</taxon>
        <taxon>Bacillariaceae</taxon>
        <taxon>Pseudo-nitzschia</taxon>
    </lineage>
</organism>
<dbReference type="AlphaFoldDB" id="A0A448ZL58"/>
<gene>
    <name evidence="2" type="ORF">PSNMU_V1.4_AUG-EV-PASAV3_0097620</name>
</gene>
<feature type="region of interest" description="Disordered" evidence="1">
    <location>
        <begin position="1"/>
        <end position="58"/>
    </location>
</feature>
<feature type="compositionally biased region" description="Basic and acidic residues" evidence="1">
    <location>
        <begin position="191"/>
        <end position="200"/>
    </location>
</feature>
<keyword evidence="3" id="KW-1185">Reference proteome</keyword>